<keyword evidence="4" id="KW-1185">Reference proteome</keyword>
<dbReference type="InterPro" id="IPR001173">
    <property type="entry name" value="Glyco_trans_2-like"/>
</dbReference>
<dbReference type="PANTHER" id="PTHR43685:SF11">
    <property type="entry name" value="GLYCOSYLTRANSFERASE TAGX-RELATED"/>
    <property type="match status" value="1"/>
</dbReference>
<proteinExistence type="predicted"/>
<dbReference type="RefSeq" id="WP_130484991.1">
    <property type="nucleotide sequence ID" value="NZ_SGWW01000002.1"/>
</dbReference>
<name>A0A4Q7LTR5_9MICO</name>
<dbReference type="InterPro" id="IPR029044">
    <property type="entry name" value="Nucleotide-diphossugar_trans"/>
</dbReference>
<feature type="domain" description="Glycosyltransferase 2-like" evidence="2">
    <location>
        <begin position="11"/>
        <end position="180"/>
    </location>
</feature>
<gene>
    <name evidence="3" type="ORF">EV141_1130</name>
</gene>
<dbReference type="AlphaFoldDB" id="A0A4Q7LTR5"/>
<dbReference type="Gene3D" id="3.90.550.10">
    <property type="entry name" value="Spore Coat Polysaccharide Biosynthesis Protein SpsA, Chain A"/>
    <property type="match status" value="2"/>
</dbReference>
<dbReference type="SUPFAM" id="SSF53448">
    <property type="entry name" value="Nucleotide-diphospho-sugar transferases"/>
    <property type="match status" value="2"/>
</dbReference>
<dbReference type="Proteomes" id="UP000293519">
    <property type="component" value="Unassembled WGS sequence"/>
</dbReference>
<evidence type="ECO:0000259" key="2">
    <source>
        <dbReference type="Pfam" id="PF00535"/>
    </source>
</evidence>
<dbReference type="OrthoDB" id="2676521at2"/>
<evidence type="ECO:0000313" key="3">
    <source>
        <dbReference type="EMBL" id="RZS57418.1"/>
    </source>
</evidence>
<feature type="domain" description="Glycosyltransferase 2-like" evidence="2">
    <location>
        <begin position="308"/>
        <end position="478"/>
    </location>
</feature>
<evidence type="ECO:0000256" key="1">
    <source>
        <dbReference type="SAM" id="MobiDB-lite"/>
    </source>
</evidence>
<accession>A0A4Q7LTR5</accession>
<dbReference type="InterPro" id="IPR050834">
    <property type="entry name" value="Glycosyltransf_2"/>
</dbReference>
<dbReference type="PANTHER" id="PTHR43685">
    <property type="entry name" value="GLYCOSYLTRANSFERASE"/>
    <property type="match status" value="1"/>
</dbReference>
<comment type="caution">
    <text evidence="3">The sequence shown here is derived from an EMBL/GenBank/DDBJ whole genome shotgun (WGS) entry which is preliminary data.</text>
</comment>
<dbReference type="EMBL" id="SGWW01000002">
    <property type="protein sequence ID" value="RZS57418.1"/>
    <property type="molecule type" value="Genomic_DNA"/>
</dbReference>
<protein>
    <submittedName>
        <fullName evidence="3">Glycosyltransferase involved in cell wall biosynthesis</fullName>
    </submittedName>
</protein>
<dbReference type="GO" id="GO:0016740">
    <property type="term" value="F:transferase activity"/>
    <property type="evidence" value="ECO:0007669"/>
    <property type="project" value="UniProtKB-KW"/>
</dbReference>
<keyword evidence="3" id="KW-0808">Transferase</keyword>
<organism evidence="3 4">
    <name type="scientific">Microcella putealis</name>
    <dbReference type="NCBI Taxonomy" id="337005"/>
    <lineage>
        <taxon>Bacteria</taxon>
        <taxon>Bacillati</taxon>
        <taxon>Actinomycetota</taxon>
        <taxon>Actinomycetes</taxon>
        <taxon>Micrococcales</taxon>
        <taxon>Microbacteriaceae</taxon>
        <taxon>Microcella</taxon>
    </lineage>
</organism>
<reference evidence="3 4" key="1">
    <citation type="journal article" date="2015" name="Stand. Genomic Sci.">
        <title>Genomic Encyclopedia of Bacterial and Archaeal Type Strains, Phase III: the genomes of soil and plant-associated and newly described type strains.</title>
        <authorList>
            <person name="Whitman W.B."/>
            <person name="Woyke T."/>
            <person name="Klenk H.P."/>
            <person name="Zhou Y."/>
            <person name="Lilburn T.G."/>
            <person name="Beck B.J."/>
            <person name="De Vos P."/>
            <person name="Vandamme P."/>
            <person name="Eisen J.A."/>
            <person name="Garrity G."/>
            <person name="Hugenholtz P."/>
            <person name="Kyrpides N.C."/>
        </authorList>
    </citation>
    <scope>NUCLEOTIDE SEQUENCE [LARGE SCALE GENOMIC DNA]</scope>
    <source>
        <strain evidence="3 4">CV2</strain>
    </source>
</reference>
<feature type="region of interest" description="Disordered" evidence="1">
    <location>
        <begin position="269"/>
        <end position="301"/>
    </location>
</feature>
<sequence>MSVENSIPDITVIVVTHNHEEYVDEALASISRQQTHRSVEVIIADDDSTDQTRAMAEKWLAESPLPGSLLAPSSRLGITLNYARAFAAARGRYVAVLEGDDVWTYAGKLDEQADALDRHPEASMVASRLELWFSDEGHFSVEPLIGLNGFETLLSSERIADSNWFATFSTAMYRRRALESIPPAIFETLAYDWAIAMAVTEWGPAVFLPRIATAYRIHNRGTWSRETVRARDTKIQQLIPSYIEAFDGRLSRELHRALVSVERRLLGSEASRSHDGSDTSEQAVIEQSRASTPRFPFPDDESRPPLVSVIVPSFNHGEFIERAIRSVLEQSEQDFEVIVVDDASSDDSVERVSGVSDPRLRLYRLPRNVGGAAALNFGVQQARGEYIAILNSDDMWMPSKLARQLEVIRARDVAAVFTGARYIGPDDRPLPAETLPAWGEIFRQPDRSRAQWLRYFFENGNALCHPSILIRRDAYETIGLYDNTLRQLPDFDRWIALVSHFDIAVLGDEPLVLFRLQYDNGNTSSVTPASVRRTHREHLWVAEQMLDRLPDQLLVEAFHDLLDEPTIGPGPEAIVDRAVLYLRATGPLASINREAGLRKVRNLMAEPETYLVLLTKYGIDDAFVHERAGLQELALTSDMETGLNAVDRPRVVDRALTDWSTGEIVRVLRRRLRNVPLRAWPGRVRHHLMPWSYRR</sequence>
<dbReference type="Pfam" id="PF00535">
    <property type="entry name" value="Glycos_transf_2"/>
    <property type="match status" value="2"/>
</dbReference>
<evidence type="ECO:0000313" key="4">
    <source>
        <dbReference type="Proteomes" id="UP000293519"/>
    </source>
</evidence>